<organism evidence="2 3">
    <name type="scientific">Brettanomyces naardenensis</name>
    <name type="common">Yeast</name>
    <dbReference type="NCBI Taxonomy" id="13370"/>
    <lineage>
        <taxon>Eukaryota</taxon>
        <taxon>Fungi</taxon>
        <taxon>Dikarya</taxon>
        <taxon>Ascomycota</taxon>
        <taxon>Saccharomycotina</taxon>
        <taxon>Pichiomycetes</taxon>
        <taxon>Pichiales</taxon>
        <taxon>Pichiaceae</taxon>
        <taxon>Brettanomyces</taxon>
    </lineage>
</organism>
<reference evidence="2 3" key="1">
    <citation type="submission" date="2018-12" db="EMBL/GenBank/DDBJ databases">
        <authorList>
            <person name="Tiukova I."/>
            <person name="Dainat J."/>
        </authorList>
    </citation>
    <scope>NUCLEOTIDE SEQUENCE [LARGE SCALE GENOMIC DNA]</scope>
</reference>
<proteinExistence type="predicted"/>
<gene>
    <name evidence="2" type="ORF">BRENAR_LOCUS2333</name>
</gene>
<feature type="compositionally biased region" description="Acidic residues" evidence="1">
    <location>
        <begin position="300"/>
        <end position="311"/>
    </location>
</feature>
<protein>
    <submittedName>
        <fullName evidence="2">DEKNAAC102256</fullName>
    </submittedName>
</protein>
<evidence type="ECO:0000313" key="3">
    <source>
        <dbReference type="Proteomes" id="UP000290900"/>
    </source>
</evidence>
<dbReference type="Proteomes" id="UP000290900">
    <property type="component" value="Unassembled WGS sequence"/>
</dbReference>
<feature type="region of interest" description="Disordered" evidence="1">
    <location>
        <begin position="295"/>
        <end position="319"/>
    </location>
</feature>
<dbReference type="AlphaFoldDB" id="A0A448YL11"/>
<dbReference type="EMBL" id="CAACVR010000012">
    <property type="protein sequence ID" value="VEU21600.1"/>
    <property type="molecule type" value="Genomic_DNA"/>
</dbReference>
<accession>A0A448YL11</accession>
<sequence length="339" mass="37327">MTSLNIPNSFLDFEEEFFRDRSYSQTCLTSDYYSELDPPFVHRDSISSGYSSVSESTGSPIFREIASPSAMFKDVGNHSPMFKEGAGFTGRQRTSSVNSTKSLTSIGFQKSLNKFTQKLRTKSINQSPATSRKYIASSVQGEYSSYPHDQADISTTFSRNVSISSGNSIFFFGSHKSESAATNGTATTTPPLITAPTFSRQNSFASSVGDVSTRAVPVDVSDEYFSKQGKRYHAFNLTSFHSMKDSSSSLEGPEFACSEISSLGHGSIRALCTLPAKIHSEGWILKDGVLLESGDVAEEKNEDEDEDEEDLDSKQRRRQREEAIADLVAEDVLKRLTLD</sequence>
<evidence type="ECO:0000313" key="2">
    <source>
        <dbReference type="EMBL" id="VEU21600.1"/>
    </source>
</evidence>
<name>A0A448YL11_BRENA</name>
<evidence type="ECO:0000256" key="1">
    <source>
        <dbReference type="SAM" id="MobiDB-lite"/>
    </source>
</evidence>
<dbReference type="InParanoid" id="A0A448YL11"/>
<keyword evidence="3" id="KW-1185">Reference proteome</keyword>